<dbReference type="InterPro" id="IPR000847">
    <property type="entry name" value="LysR_HTH_N"/>
</dbReference>
<dbReference type="Pfam" id="PF00126">
    <property type="entry name" value="HTH_1"/>
    <property type="match status" value="1"/>
</dbReference>
<keyword evidence="3" id="KW-0238">DNA-binding</keyword>
<dbReference type="GO" id="GO:0003700">
    <property type="term" value="F:DNA-binding transcription factor activity"/>
    <property type="evidence" value="ECO:0007669"/>
    <property type="project" value="InterPro"/>
</dbReference>
<organism evidence="6 7">
    <name type="scientific">Latilactobacillus curvatus</name>
    <name type="common">Lactobacillus curvatus</name>
    <dbReference type="NCBI Taxonomy" id="28038"/>
    <lineage>
        <taxon>Bacteria</taxon>
        <taxon>Bacillati</taxon>
        <taxon>Bacillota</taxon>
        <taxon>Bacilli</taxon>
        <taxon>Lactobacillales</taxon>
        <taxon>Lactobacillaceae</taxon>
        <taxon>Latilactobacillus</taxon>
    </lineage>
</organism>
<gene>
    <name evidence="6" type="ORF">CG419_09560</name>
</gene>
<evidence type="ECO:0000313" key="6">
    <source>
        <dbReference type="EMBL" id="ASN60845.1"/>
    </source>
</evidence>
<feature type="domain" description="HTH lysR-type" evidence="5">
    <location>
        <begin position="2"/>
        <end position="59"/>
    </location>
</feature>
<accession>A0AAC9UTZ0</accession>
<dbReference type="Proteomes" id="UP000199749">
    <property type="component" value="Chromosome"/>
</dbReference>
<sequence length="286" mass="32224">MLDYYLLKQLTTFAKTGTLTKTAAALNITQPSVTRGMQKLEEDFGVQLFERQANRIKLTPTGELAAQEAEQLLMANQAMLTKIQNFDRGQHATTIGATIPGPLTLLPINNNLKVAETFITTDQIDSTLTSDQYTAVFSDQEIMTTDIESQFIGYEQLQVNLDQFTTFASQATVAFHDLSGMSFVVMRAIGPWSDMIKTDIPNAQFMYQDDRAAFIEIIKHSSLPFFTTNLSQKDTFFSDLSPHQIDRITVPISDEQAKMPIYINYLKRQKQQLLPFIDAISANRPE</sequence>
<name>A0AAC9UTZ0_LATCU</name>
<reference evidence="6 7" key="1">
    <citation type="submission" date="2017-07" db="EMBL/GenBank/DDBJ databases">
        <title>Lactobacillus curvatus MRS6 whole genome.</title>
        <authorList>
            <person name="Jans C."/>
            <person name="Lagler S."/>
            <person name="Lacroix C."/>
            <person name="Meile L."/>
            <person name="Stevens M.J.A."/>
        </authorList>
    </citation>
    <scope>NUCLEOTIDE SEQUENCE [LARGE SCALE GENOMIC DNA]</scope>
    <source>
        <strain evidence="6 7">MRS6</strain>
    </source>
</reference>
<dbReference type="InterPro" id="IPR036388">
    <property type="entry name" value="WH-like_DNA-bd_sf"/>
</dbReference>
<dbReference type="PROSITE" id="PS50931">
    <property type="entry name" value="HTH_LYSR"/>
    <property type="match status" value="1"/>
</dbReference>
<dbReference type="GO" id="GO:0000976">
    <property type="term" value="F:transcription cis-regulatory region binding"/>
    <property type="evidence" value="ECO:0007669"/>
    <property type="project" value="TreeGrafter"/>
</dbReference>
<dbReference type="PRINTS" id="PR00039">
    <property type="entry name" value="HTHLYSR"/>
</dbReference>
<dbReference type="PANTHER" id="PTHR30126">
    <property type="entry name" value="HTH-TYPE TRANSCRIPTIONAL REGULATOR"/>
    <property type="match status" value="1"/>
</dbReference>
<evidence type="ECO:0000256" key="3">
    <source>
        <dbReference type="ARBA" id="ARBA00023125"/>
    </source>
</evidence>
<dbReference type="InterPro" id="IPR036390">
    <property type="entry name" value="WH_DNA-bd_sf"/>
</dbReference>
<dbReference type="PANTHER" id="PTHR30126:SF40">
    <property type="entry name" value="HTH-TYPE TRANSCRIPTIONAL REGULATOR GLTR"/>
    <property type="match status" value="1"/>
</dbReference>
<proteinExistence type="inferred from homology"/>
<evidence type="ECO:0000256" key="4">
    <source>
        <dbReference type="ARBA" id="ARBA00023163"/>
    </source>
</evidence>
<comment type="similarity">
    <text evidence="1">Belongs to the LysR transcriptional regulatory family.</text>
</comment>
<keyword evidence="4" id="KW-0804">Transcription</keyword>
<dbReference type="SUPFAM" id="SSF46785">
    <property type="entry name" value="Winged helix' DNA-binding domain"/>
    <property type="match status" value="1"/>
</dbReference>
<evidence type="ECO:0000313" key="7">
    <source>
        <dbReference type="Proteomes" id="UP000199749"/>
    </source>
</evidence>
<keyword evidence="2" id="KW-0805">Transcription regulation</keyword>
<dbReference type="AlphaFoldDB" id="A0AAC9UTZ0"/>
<evidence type="ECO:0000256" key="2">
    <source>
        <dbReference type="ARBA" id="ARBA00023015"/>
    </source>
</evidence>
<dbReference type="Gene3D" id="1.10.10.10">
    <property type="entry name" value="Winged helix-like DNA-binding domain superfamily/Winged helix DNA-binding domain"/>
    <property type="match status" value="1"/>
</dbReference>
<dbReference type="EMBL" id="CP022474">
    <property type="protein sequence ID" value="ASN60845.1"/>
    <property type="molecule type" value="Genomic_DNA"/>
</dbReference>
<dbReference type="RefSeq" id="WP_089557166.1">
    <property type="nucleotide sequence ID" value="NZ_CP022474.1"/>
</dbReference>
<evidence type="ECO:0000259" key="5">
    <source>
        <dbReference type="PROSITE" id="PS50931"/>
    </source>
</evidence>
<protein>
    <submittedName>
        <fullName evidence="6">LysR family transcriptional regulator</fullName>
    </submittedName>
</protein>
<evidence type="ECO:0000256" key="1">
    <source>
        <dbReference type="ARBA" id="ARBA00009437"/>
    </source>
</evidence>